<dbReference type="STRING" id="311410.LA5095_03866"/>
<reference evidence="2" key="1">
    <citation type="submission" date="2015-07" db="EMBL/GenBank/DDBJ databases">
        <authorList>
            <person name="Rodrigo-Torres Lidia"/>
            <person name="Arahal R.David."/>
        </authorList>
    </citation>
    <scope>NUCLEOTIDE SEQUENCE [LARGE SCALE GENOMIC DNA]</scope>
    <source>
        <strain evidence="2">CECT 5096</strain>
    </source>
</reference>
<gene>
    <name evidence="1" type="ORF">LA5096_05148</name>
</gene>
<dbReference type="OrthoDB" id="8819295at2"/>
<dbReference type="EMBL" id="CXWC01000013">
    <property type="protein sequence ID" value="CTQ77460.1"/>
    <property type="molecule type" value="Genomic_DNA"/>
</dbReference>
<protein>
    <submittedName>
        <fullName evidence="1">Bacterial extracellular solute-binding proteins, family 3</fullName>
    </submittedName>
</protein>
<name>A0A0M6ZD35_9HYPH</name>
<accession>A0A0M6ZD35</accession>
<dbReference type="SUPFAM" id="SSF53850">
    <property type="entry name" value="Periplasmic binding protein-like II"/>
    <property type="match status" value="1"/>
</dbReference>
<dbReference type="AlphaFoldDB" id="A0A0M6ZD35"/>
<sequence length="307" mass="34197">MLVNKLIVISSFLAMKIVAFISLIALTTSTYARPLDEILESGEIRFCVVVWGPMVGKVNPSDCLGNECAFEGPVKNLSLAFAEFLDPQLEPSFRVLKWDQQFHNEDGVTLRDESYTPALMSSGTCDLYTSFMAERAWRQKKLAMPAVWPGRYVIVIHKDRAEEFGDLSSLAGKVGAVIENSTQHTALDQMNSTDFSGNPTQYSFVQNYGEGIDAVEVGEVDYTVIGADSALWYGRNEAKNSVAVFPIGPERMNNWALHKDHTELLGKVTEFIEIQQVSKGSALDQLFKDYTGLSYAKYLRLISHGIR</sequence>
<dbReference type="Gene3D" id="3.40.190.10">
    <property type="entry name" value="Periplasmic binding protein-like II"/>
    <property type="match status" value="2"/>
</dbReference>
<organism evidence="1 2">
    <name type="scientific">Roseibium album</name>
    <dbReference type="NCBI Taxonomy" id="311410"/>
    <lineage>
        <taxon>Bacteria</taxon>
        <taxon>Pseudomonadati</taxon>
        <taxon>Pseudomonadota</taxon>
        <taxon>Alphaproteobacteria</taxon>
        <taxon>Hyphomicrobiales</taxon>
        <taxon>Stappiaceae</taxon>
        <taxon>Roseibium</taxon>
    </lineage>
</organism>
<dbReference type="Proteomes" id="UP000049983">
    <property type="component" value="Unassembled WGS sequence"/>
</dbReference>
<evidence type="ECO:0000313" key="2">
    <source>
        <dbReference type="Proteomes" id="UP000049983"/>
    </source>
</evidence>
<evidence type="ECO:0000313" key="1">
    <source>
        <dbReference type="EMBL" id="CTQ77460.1"/>
    </source>
</evidence>
<keyword evidence="2" id="KW-1185">Reference proteome</keyword>
<proteinExistence type="predicted"/>